<dbReference type="PROSITE" id="PS50011">
    <property type="entry name" value="PROTEIN_KINASE_DOM"/>
    <property type="match status" value="1"/>
</dbReference>
<evidence type="ECO:0000256" key="8">
    <source>
        <dbReference type="ARBA" id="ARBA00022741"/>
    </source>
</evidence>
<keyword evidence="8 17" id="KW-0547">Nucleotide-binding</keyword>
<evidence type="ECO:0000256" key="1">
    <source>
        <dbReference type="ARBA" id="ARBA00004167"/>
    </source>
</evidence>
<accession>A0A445FWV6</accession>
<feature type="signal peptide" evidence="20">
    <location>
        <begin position="1"/>
        <end position="35"/>
    </location>
</feature>
<keyword evidence="12 19" id="KW-0472">Membrane</keyword>
<keyword evidence="11 19" id="KW-1133">Transmembrane helix</keyword>
<evidence type="ECO:0000256" key="19">
    <source>
        <dbReference type="SAM" id="Phobius"/>
    </source>
</evidence>
<dbReference type="InterPro" id="IPR002902">
    <property type="entry name" value="GNK2"/>
</dbReference>
<dbReference type="Pfam" id="PF01657">
    <property type="entry name" value="Stress-antifung"/>
    <property type="match status" value="2"/>
</dbReference>
<keyword evidence="24" id="KW-1185">Reference proteome</keyword>
<keyword evidence="6 20" id="KW-0732">Signal</keyword>
<dbReference type="PROSITE" id="PS51473">
    <property type="entry name" value="GNK2"/>
    <property type="match status" value="2"/>
</dbReference>
<dbReference type="InterPro" id="IPR011009">
    <property type="entry name" value="Kinase-like_dom_sf"/>
</dbReference>
<evidence type="ECO:0000256" key="9">
    <source>
        <dbReference type="ARBA" id="ARBA00022777"/>
    </source>
</evidence>
<dbReference type="PANTHER" id="PTHR27002">
    <property type="entry name" value="RECEPTOR-LIKE SERINE/THREONINE-PROTEIN KINASE SD1-8"/>
    <property type="match status" value="1"/>
</dbReference>
<keyword evidence="14" id="KW-0325">Glycoprotein</keyword>
<sequence>MLLVIPRGQFIMSTISGMPLFFLCCLYLIIVICEASFGPSYENSKYCNNSNGNYTANSIYQTNLNTLLSTLTSHTEIDYGFYNFSHGQNSDKVYAIGLCRGDVKPDECRSCLNNSRVSLTRLCPKQFEAIKWEEKCMLRYSNRAIFHTMDASYSYPMSNINNATDAEEFNKVLGELLRNLSDKAASGDSRRKYAADTAVFANLQTIYGLVQCTPDLSRQDCGDCLHWSLADFGNVFKNKVGAVVLRPSCNVRYEIYPFYDEPTPSASVPLSLKEKGNSLRTTIAIVVPTVLVVVALLIFISIYFRRRKLARKNLLADEDDDEIELAESLQFNLDTIKVATNNFSDSNKLGEGGFGAVYQGRLSNGQVIAVKRLSSDSGQGGVEFKNEVLLLAKLQHRNLVRLLGFSLEGKEKLLVYEFVPNKSLDYFIFDPTKKARLDWDRRYKIIRGIARGLLYLHEDSRLRIIHRDLKASNVLLDEEMIPKISDFGMARLIVAGQTQENTSRVVGTYGYMAPEYIMHGQFSIKSDVFSFGVLVLEIVSGQKNHGIRHGENVEDLLNFAWRSWQEGTVTNIIDPILNNSSQNEMIRCTHIGLLCVQENLANRPTMANVALMLNSCSITLPVPTKPAFFMDSATTSLPNMSWEVNSGTTRSNQSTTKSAHDSLSEASISELYPR</sequence>
<dbReference type="InterPro" id="IPR038408">
    <property type="entry name" value="GNK2_sf"/>
</dbReference>
<feature type="region of interest" description="Disordered" evidence="18">
    <location>
        <begin position="640"/>
        <end position="674"/>
    </location>
</feature>
<comment type="caution">
    <text evidence="23">The sequence shown here is derived from an EMBL/GenBank/DDBJ whole genome shotgun (WGS) entry which is preliminary data.</text>
</comment>
<feature type="chain" id="PRO_5019473805" evidence="20">
    <location>
        <begin position="36"/>
        <end position="674"/>
    </location>
</feature>
<keyword evidence="3" id="KW-0597">Phosphoprotein</keyword>
<dbReference type="GO" id="GO:0005886">
    <property type="term" value="C:plasma membrane"/>
    <property type="evidence" value="ECO:0007669"/>
    <property type="project" value="TreeGrafter"/>
</dbReference>
<feature type="compositionally biased region" description="Polar residues" evidence="18">
    <location>
        <begin position="640"/>
        <end position="657"/>
    </location>
</feature>
<dbReference type="FunFam" id="3.30.200.20:FF:000142">
    <property type="entry name" value="Cysteine-rich receptor-like protein kinase 10"/>
    <property type="match status" value="1"/>
</dbReference>
<feature type="domain" description="Protein kinase" evidence="21">
    <location>
        <begin position="343"/>
        <end position="620"/>
    </location>
</feature>
<dbReference type="PANTHER" id="PTHR27002:SF1093">
    <property type="entry name" value="CYSTEINE-RICH RECEPTOR-LIKE PROTEIN KINASE 26 ISOFORM X1"/>
    <property type="match status" value="1"/>
</dbReference>
<comment type="catalytic activity">
    <reaction evidence="15">
        <text>L-seryl-[protein] + ATP = O-phospho-L-seryl-[protein] + ADP + H(+)</text>
        <dbReference type="Rhea" id="RHEA:17989"/>
        <dbReference type="Rhea" id="RHEA-COMP:9863"/>
        <dbReference type="Rhea" id="RHEA-COMP:11604"/>
        <dbReference type="ChEBI" id="CHEBI:15378"/>
        <dbReference type="ChEBI" id="CHEBI:29999"/>
        <dbReference type="ChEBI" id="CHEBI:30616"/>
        <dbReference type="ChEBI" id="CHEBI:83421"/>
        <dbReference type="ChEBI" id="CHEBI:456216"/>
    </reaction>
</comment>
<dbReference type="InterPro" id="IPR001245">
    <property type="entry name" value="Ser-Thr/Tyr_kinase_cat_dom"/>
</dbReference>
<keyword evidence="4" id="KW-0808">Transferase</keyword>
<name>A0A445FWV6_GLYSO</name>
<reference evidence="23 24" key="1">
    <citation type="submission" date="2018-09" db="EMBL/GenBank/DDBJ databases">
        <title>A high-quality reference genome of wild soybean provides a powerful tool to mine soybean genomes.</title>
        <authorList>
            <person name="Xie M."/>
            <person name="Chung C.Y.L."/>
            <person name="Li M.-W."/>
            <person name="Wong F.-L."/>
            <person name="Chan T.-F."/>
            <person name="Lam H.-M."/>
        </authorList>
    </citation>
    <scope>NUCLEOTIDE SEQUENCE [LARGE SCALE GENOMIC DNA]</scope>
    <source>
        <strain evidence="24">cv. W05</strain>
        <tissue evidence="23">Hypocotyl of etiolated seedlings</tissue>
    </source>
</reference>
<keyword evidence="10 17" id="KW-0067">ATP-binding</keyword>
<dbReference type="FunFam" id="3.30.430.20:FF:000002">
    <property type="entry name" value="Cysteine-rich receptor-like protein kinase 10"/>
    <property type="match status" value="1"/>
</dbReference>
<feature type="domain" description="Gnk2-homologous" evidence="22">
    <location>
        <begin position="151"/>
        <end position="258"/>
    </location>
</feature>
<evidence type="ECO:0000256" key="11">
    <source>
        <dbReference type="ARBA" id="ARBA00022989"/>
    </source>
</evidence>
<evidence type="ECO:0000259" key="22">
    <source>
        <dbReference type="PROSITE" id="PS51473"/>
    </source>
</evidence>
<evidence type="ECO:0000259" key="21">
    <source>
        <dbReference type="PROSITE" id="PS50011"/>
    </source>
</evidence>
<protein>
    <submittedName>
        <fullName evidence="23">Cysteine-rich receptor-like protein kinase 29</fullName>
    </submittedName>
</protein>
<dbReference type="SMART" id="SM00220">
    <property type="entry name" value="S_TKc"/>
    <property type="match status" value="1"/>
</dbReference>
<dbReference type="SUPFAM" id="SSF56112">
    <property type="entry name" value="Protein kinase-like (PK-like)"/>
    <property type="match status" value="1"/>
</dbReference>
<dbReference type="GO" id="GO:0006979">
    <property type="term" value="P:response to oxidative stress"/>
    <property type="evidence" value="ECO:0007669"/>
    <property type="project" value="UniProtKB-ARBA"/>
</dbReference>
<dbReference type="FunFam" id="1.10.510.10:FF:000129">
    <property type="entry name" value="cysteine-rich receptor-like protein kinase 10"/>
    <property type="match status" value="1"/>
</dbReference>
<dbReference type="CDD" id="cd23509">
    <property type="entry name" value="Gnk2-like"/>
    <property type="match status" value="2"/>
</dbReference>
<dbReference type="PROSITE" id="PS00107">
    <property type="entry name" value="PROTEIN_KINASE_ATP"/>
    <property type="match status" value="1"/>
</dbReference>
<dbReference type="InterPro" id="IPR008271">
    <property type="entry name" value="Ser/Thr_kinase_AS"/>
</dbReference>
<evidence type="ECO:0000256" key="20">
    <source>
        <dbReference type="SAM" id="SignalP"/>
    </source>
</evidence>
<dbReference type="InterPro" id="IPR000719">
    <property type="entry name" value="Prot_kinase_dom"/>
</dbReference>
<evidence type="ECO:0000256" key="16">
    <source>
        <dbReference type="ARBA" id="ARBA00047951"/>
    </source>
</evidence>
<dbReference type="InterPro" id="IPR017441">
    <property type="entry name" value="Protein_kinase_ATP_BS"/>
</dbReference>
<evidence type="ECO:0000256" key="14">
    <source>
        <dbReference type="ARBA" id="ARBA00023180"/>
    </source>
</evidence>
<dbReference type="CDD" id="cd14066">
    <property type="entry name" value="STKc_IRAK"/>
    <property type="match status" value="1"/>
</dbReference>
<evidence type="ECO:0000256" key="15">
    <source>
        <dbReference type="ARBA" id="ARBA00047558"/>
    </source>
</evidence>
<dbReference type="Gene3D" id="3.30.430.20">
    <property type="entry name" value="Gnk2 domain, C-X8-C-X2-C motif"/>
    <property type="match status" value="2"/>
</dbReference>
<keyword evidence="7" id="KW-0677">Repeat</keyword>
<dbReference type="Gene3D" id="3.30.200.20">
    <property type="entry name" value="Phosphorylase Kinase, domain 1"/>
    <property type="match status" value="1"/>
</dbReference>
<dbReference type="GO" id="GO:0004674">
    <property type="term" value="F:protein serine/threonine kinase activity"/>
    <property type="evidence" value="ECO:0007669"/>
    <property type="project" value="UniProtKB-KW"/>
</dbReference>
<evidence type="ECO:0000256" key="18">
    <source>
        <dbReference type="SAM" id="MobiDB-lite"/>
    </source>
</evidence>
<evidence type="ECO:0000256" key="7">
    <source>
        <dbReference type="ARBA" id="ARBA00022737"/>
    </source>
</evidence>
<keyword evidence="9 23" id="KW-0418">Kinase</keyword>
<keyword evidence="13 23" id="KW-0675">Receptor</keyword>
<dbReference type="PROSITE" id="PS00108">
    <property type="entry name" value="PROTEIN_KINASE_ST"/>
    <property type="match status" value="1"/>
</dbReference>
<evidence type="ECO:0000256" key="3">
    <source>
        <dbReference type="ARBA" id="ARBA00022553"/>
    </source>
</evidence>
<evidence type="ECO:0000313" key="24">
    <source>
        <dbReference type="Proteomes" id="UP000289340"/>
    </source>
</evidence>
<comment type="catalytic activity">
    <reaction evidence="16">
        <text>L-threonyl-[protein] + ATP = O-phospho-L-threonyl-[protein] + ADP + H(+)</text>
        <dbReference type="Rhea" id="RHEA:46608"/>
        <dbReference type="Rhea" id="RHEA-COMP:11060"/>
        <dbReference type="Rhea" id="RHEA-COMP:11605"/>
        <dbReference type="ChEBI" id="CHEBI:15378"/>
        <dbReference type="ChEBI" id="CHEBI:30013"/>
        <dbReference type="ChEBI" id="CHEBI:30616"/>
        <dbReference type="ChEBI" id="CHEBI:61977"/>
        <dbReference type="ChEBI" id="CHEBI:456216"/>
    </reaction>
</comment>
<comment type="subcellular location">
    <subcellularLocation>
        <location evidence="1">Membrane</location>
        <topology evidence="1">Single-pass membrane protein</topology>
    </subcellularLocation>
</comment>
<evidence type="ECO:0000256" key="6">
    <source>
        <dbReference type="ARBA" id="ARBA00022729"/>
    </source>
</evidence>
<keyword evidence="5 19" id="KW-0812">Transmembrane</keyword>
<dbReference type="GO" id="GO:0005524">
    <property type="term" value="F:ATP binding"/>
    <property type="evidence" value="ECO:0007669"/>
    <property type="project" value="UniProtKB-UniRule"/>
</dbReference>
<evidence type="ECO:0000256" key="5">
    <source>
        <dbReference type="ARBA" id="ARBA00022692"/>
    </source>
</evidence>
<feature type="transmembrane region" description="Helical" evidence="19">
    <location>
        <begin position="283"/>
        <end position="304"/>
    </location>
</feature>
<dbReference type="EMBL" id="QZWG01000018">
    <property type="protein sequence ID" value="RZB53399.1"/>
    <property type="molecule type" value="Genomic_DNA"/>
</dbReference>
<evidence type="ECO:0000256" key="10">
    <source>
        <dbReference type="ARBA" id="ARBA00022840"/>
    </source>
</evidence>
<gene>
    <name evidence="23" type="ORF">D0Y65_049401</name>
</gene>
<proteinExistence type="predicted"/>
<evidence type="ECO:0000256" key="2">
    <source>
        <dbReference type="ARBA" id="ARBA00022527"/>
    </source>
</evidence>
<feature type="domain" description="Gnk2-homologous" evidence="22">
    <location>
        <begin position="42"/>
        <end position="145"/>
    </location>
</feature>
<organism evidence="23 24">
    <name type="scientific">Glycine soja</name>
    <name type="common">Wild soybean</name>
    <dbReference type="NCBI Taxonomy" id="3848"/>
    <lineage>
        <taxon>Eukaryota</taxon>
        <taxon>Viridiplantae</taxon>
        <taxon>Streptophyta</taxon>
        <taxon>Embryophyta</taxon>
        <taxon>Tracheophyta</taxon>
        <taxon>Spermatophyta</taxon>
        <taxon>Magnoliopsida</taxon>
        <taxon>eudicotyledons</taxon>
        <taxon>Gunneridae</taxon>
        <taxon>Pentapetalae</taxon>
        <taxon>rosids</taxon>
        <taxon>fabids</taxon>
        <taxon>Fabales</taxon>
        <taxon>Fabaceae</taxon>
        <taxon>Papilionoideae</taxon>
        <taxon>50 kb inversion clade</taxon>
        <taxon>NPAAA clade</taxon>
        <taxon>indigoferoid/millettioid clade</taxon>
        <taxon>Phaseoleae</taxon>
        <taxon>Glycine</taxon>
        <taxon>Glycine subgen. Soja</taxon>
    </lineage>
</organism>
<dbReference type="Gene3D" id="1.10.510.10">
    <property type="entry name" value="Transferase(Phosphotransferase) domain 1"/>
    <property type="match status" value="1"/>
</dbReference>
<dbReference type="Pfam" id="PF07714">
    <property type="entry name" value="PK_Tyr_Ser-Thr"/>
    <property type="match status" value="1"/>
</dbReference>
<evidence type="ECO:0000256" key="4">
    <source>
        <dbReference type="ARBA" id="ARBA00022679"/>
    </source>
</evidence>
<dbReference type="Proteomes" id="UP000289340">
    <property type="component" value="Chromosome 18"/>
</dbReference>
<keyword evidence="2" id="KW-0723">Serine/threonine-protein kinase</keyword>
<feature type="binding site" evidence="17">
    <location>
        <position position="371"/>
    </location>
    <ligand>
        <name>ATP</name>
        <dbReference type="ChEBI" id="CHEBI:30616"/>
    </ligand>
</feature>
<dbReference type="FunFam" id="3.30.430.20:FF:000003">
    <property type="entry name" value="Cysteine-rich RLK (RECEPTOR-like protein kinase) 10"/>
    <property type="match status" value="1"/>
</dbReference>
<evidence type="ECO:0000256" key="12">
    <source>
        <dbReference type="ARBA" id="ARBA00023136"/>
    </source>
</evidence>
<evidence type="ECO:0000256" key="17">
    <source>
        <dbReference type="PROSITE-ProRule" id="PRU10141"/>
    </source>
</evidence>
<dbReference type="AlphaFoldDB" id="A0A445FWV6"/>
<evidence type="ECO:0000313" key="23">
    <source>
        <dbReference type="EMBL" id="RZB53399.1"/>
    </source>
</evidence>
<evidence type="ECO:0000256" key="13">
    <source>
        <dbReference type="ARBA" id="ARBA00023170"/>
    </source>
</evidence>